<keyword evidence="1" id="KW-0472">Membrane</keyword>
<keyword evidence="3" id="KW-1185">Reference proteome</keyword>
<dbReference type="KEGG" id="csg:Cylst_4204"/>
<evidence type="ECO:0000256" key="1">
    <source>
        <dbReference type="SAM" id="Phobius"/>
    </source>
</evidence>
<gene>
    <name evidence="2" type="ORF">Cylst_4204</name>
</gene>
<feature type="transmembrane region" description="Helical" evidence="1">
    <location>
        <begin position="40"/>
        <end position="60"/>
    </location>
</feature>
<protein>
    <submittedName>
        <fullName evidence="2">Uncharacterized protein</fullName>
    </submittedName>
</protein>
<dbReference type="RefSeq" id="WP_015209545.1">
    <property type="nucleotide sequence ID" value="NC_019757.1"/>
</dbReference>
<keyword evidence="1" id="KW-1133">Transmembrane helix</keyword>
<name>K9X1E2_9NOST</name>
<sequence>MSVEQILLQNVAANSNFHPVTKSEVKQEPAKSDGLNVPDLVISLTPLSFIFSWAILLLALRKLRTNLDNKMVFTINSLQQVPCKNCRFFSNNHYLKCAVKPDTVLTEEAINCQEYSPKKGKFPPKNFFG</sequence>
<proteinExistence type="predicted"/>
<dbReference type="Proteomes" id="UP000010475">
    <property type="component" value="Chromosome"/>
</dbReference>
<dbReference type="eggNOG" id="ENOG5033B3V">
    <property type="taxonomic scope" value="Bacteria"/>
</dbReference>
<accession>K9X1E2</accession>
<organism evidence="2 3">
    <name type="scientific">Cylindrospermum stagnale PCC 7417</name>
    <dbReference type="NCBI Taxonomy" id="56107"/>
    <lineage>
        <taxon>Bacteria</taxon>
        <taxon>Bacillati</taxon>
        <taxon>Cyanobacteriota</taxon>
        <taxon>Cyanophyceae</taxon>
        <taxon>Nostocales</taxon>
        <taxon>Nostocaceae</taxon>
        <taxon>Cylindrospermum</taxon>
    </lineage>
</organism>
<reference evidence="2 3" key="1">
    <citation type="submission" date="2012-06" db="EMBL/GenBank/DDBJ databases">
        <title>Finished chromosome of genome of Cylindrospermum stagnale PCC 7417.</title>
        <authorList>
            <consortium name="US DOE Joint Genome Institute"/>
            <person name="Gugger M."/>
            <person name="Coursin T."/>
            <person name="Rippka R."/>
            <person name="Tandeau De Marsac N."/>
            <person name="Huntemann M."/>
            <person name="Wei C.-L."/>
            <person name="Han J."/>
            <person name="Detter J.C."/>
            <person name="Han C."/>
            <person name="Tapia R."/>
            <person name="Chen A."/>
            <person name="Kyrpides N."/>
            <person name="Mavromatis K."/>
            <person name="Markowitz V."/>
            <person name="Szeto E."/>
            <person name="Ivanova N."/>
            <person name="Pagani I."/>
            <person name="Pati A."/>
            <person name="Goodwin L."/>
            <person name="Nordberg H.P."/>
            <person name="Cantor M.N."/>
            <person name="Hua S.X."/>
            <person name="Woyke T."/>
            <person name="Kerfeld C.A."/>
        </authorList>
    </citation>
    <scope>NUCLEOTIDE SEQUENCE [LARGE SCALE GENOMIC DNA]</scope>
    <source>
        <strain evidence="2 3">PCC 7417</strain>
    </source>
</reference>
<evidence type="ECO:0000313" key="3">
    <source>
        <dbReference type="Proteomes" id="UP000010475"/>
    </source>
</evidence>
<dbReference type="OrthoDB" id="457956at2"/>
<dbReference type="EMBL" id="CP003642">
    <property type="protein sequence ID" value="AFZ26303.1"/>
    <property type="molecule type" value="Genomic_DNA"/>
</dbReference>
<dbReference type="AlphaFoldDB" id="K9X1E2"/>
<keyword evidence="1" id="KW-0812">Transmembrane</keyword>
<dbReference type="PATRIC" id="fig|56107.3.peg.4608"/>
<evidence type="ECO:0000313" key="2">
    <source>
        <dbReference type="EMBL" id="AFZ26303.1"/>
    </source>
</evidence>
<dbReference type="HOGENOM" id="CLU_158597_0_0_3"/>
<dbReference type="STRING" id="56107.Cylst_4204"/>